<dbReference type="GO" id="GO:0046872">
    <property type="term" value="F:metal ion binding"/>
    <property type="evidence" value="ECO:0007669"/>
    <property type="project" value="UniProtKB-KW"/>
</dbReference>
<evidence type="ECO:0000259" key="6">
    <source>
        <dbReference type="SMART" id="SM00849"/>
    </source>
</evidence>
<organism evidence="7 8">
    <name type="scientific">Actinocorallia herbida</name>
    <dbReference type="NCBI Taxonomy" id="58109"/>
    <lineage>
        <taxon>Bacteria</taxon>
        <taxon>Bacillati</taxon>
        <taxon>Actinomycetota</taxon>
        <taxon>Actinomycetes</taxon>
        <taxon>Streptosporangiales</taxon>
        <taxon>Thermomonosporaceae</taxon>
        <taxon>Actinocorallia</taxon>
    </lineage>
</organism>
<evidence type="ECO:0000313" key="8">
    <source>
        <dbReference type="Proteomes" id="UP000272400"/>
    </source>
</evidence>
<keyword evidence="4 7" id="KW-0378">Hydrolase</keyword>
<dbReference type="InterPro" id="IPR001279">
    <property type="entry name" value="Metallo-B-lactamas"/>
</dbReference>
<dbReference type="SMART" id="SM00849">
    <property type="entry name" value="Lactamase_B"/>
    <property type="match status" value="1"/>
</dbReference>
<keyword evidence="5" id="KW-0862">Zinc</keyword>
<name>A0A3N1D6I3_9ACTN</name>
<comment type="cofactor">
    <cofactor evidence="1">
        <name>Zn(2+)</name>
        <dbReference type="ChEBI" id="CHEBI:29105"/>
    </cofactor>
</comment>
<sequence length="270" mass="28972">MAGTSVTRVIPLTLGWEELPRWCSVHEGGDEVLREPVPAVLVEHTGGLLLLDTGFNTALLRDPALRARFYAAPFYKPHLPPGEGEPLLDALAAHGFAPEDVTEVAISHLHCDHAGGLKHFAGRVPVHIQRRELEYGLSGDPSVEKNVVYRIDFDDPRHDWRLLDGDAELLPGVTALDTAGHTPGHQSFAVETAGGGGFVFAFDAADLTAVIEEELPIGFGVGVAPVETVAPVRRLKAHAAARGLRLVPGHDPVAWPALTAELTHTEPPTR</sequence>
<keyword evidence="3" id="KW-0479">Metal-binding</keyword>
<comment type="caution">
    <text evidence="7">The sequence shown here is derived from an EMBL/GenBank/DDBJ whole genome shotgun (WGS) entry which is preliminary data.</text>
</comment>
<feature type="domain" description="Metallo-beta-lactamase" evidence="6">
    <location>
        <begin position="36"/>
        <end position="250"/>
    </location>
</feature>
<reference evidence="7 8" key="1">
    <citation type="submission" date="2018-11" db="EMBL/GenBank/DDBJ databases">
        <title>Sequencing the genomes of 1000 actinobacteria strains.</title>
        <authorList>
            <person name="Klenk H.-P."/>
        </authorList>
    </citation>
    <scope>NUCLEOTIDE SEQUENCE [LARGE SCALE GENOMIC DNA]</scope>
    <source>
        <strain evidence="7 8">DSM 44254</strain>
    </source>
</reference>
<dbReference type="EMBL" id="RJKE01000001">
    <property type="protein sequence ID" value="ROO89124.1"/>
    <property type="molecule type" value="Genomic_DNA"/>
</dbReference>
<evidence type="ECO:0000256" key="4">
    <source>
        <dbReference type="ARBA" id="ARBA00022801"/>
    </source>
</evidence>
<dbReference type="RefSeq" id="WP_123668272.1">
    <property type="nucleotide sequence ID" value="NZ_RJKE01000001.1"/>
</dbReference>
<dbReference type="Pfam" id="PF00753">
    <property type="entry name" value="Lactamase_B"/>
    <property type="match status" value="1"/>
</dbReference>
<dbReference type="Gene3D" id="3.60.15.10">
    <property type="entry name" value="Ribonuclease Z/Hydroxyacylglutathione hydrolase-like"/>
    <property type="match status" value="1"/>
</dbReference>
<comment type="similarity">
    <text evidence="2">Belongs to the metallo-beta-lactamase superfamily.</text>
</comment>
<evidence type="ECO:0000256" key="2">
    <source>
        <dbReference type="ARBA" id="ARBA00007749"/>
    </source>
</evidence>
<gene>
    <name evidence="7" type="ORF">EDD29_6811</name>
</gene>
<dbReference type="PANTHER" id="PTHR42978:SF2">
    <property type="entry name" value="102 KBASES UNSTABLE REGION: FROM 1 TO 119443"/>
    <property type="match status" value="1"/>
</dbReference>
<protein>
    <submittedName>
        <fullName evidence="7">Glyoxylase-like metal-dependent hydrolase (Beta-lactamase superfamily II)</fullName>
    </submittedName>
</protein>
<keyword evidence="8" id="KW-1185">Reference proteome</keyword>
<dbReference type="InterPro" id="IPR051013">
    <property type="entry name" value="MBL_superfamily_lactonases"/>
</dbReference>
<dbReference type="GO" id="GO:0016787">
    <property type="term" value="F:hydrolase activity"/>
    <property type="evidence" value="ECO:0007669"/>
    <property type="project" value="UniProtKB-KW"/>
</dbReference>
<dbReference type="InterPro" id="IPR036866">
    <property type="entry name" value="RibonucZ/Hydroxyglut_hydro"/>
</dbReference>
<evidence type="ECO:0000256" key="5">
    <source>
        <dbReference type="ARBA" id="ARBA00022833"/>
    </source>
</evidence>
<accession>A0A3N1D6I3</accession>
<dbReference type="OrthoDB" id="3196337at2"/>
<dbReference type="PANTHER" id="PTHR42978">
    <property type="entry name" value="QUORUM-QUENCHING LACTONASE YTNP-RELATED-RELATED"/>
    <property type="match status" value="1"/>
</dbReference>
<dbReference type="AlphaFoldDB" id="A0A3N1D6I3"/>
<dbReference type="Proteomes" id="UP000272400">
    <property type="component" value="Unassembled WGS sequence"/>
</dbReference>
<dbReference type="SUPFAM" id="SSF56281">
    <property type="entry name" value="Metallo-hydrolase/oxidoreductase"/>
    <property type="match status" value="1"/>
</dbReference>
<evidence type="ECO:0000256" key="1">
    <source>
        <dbReference type="ARBA" id="ARBA00001947"/>
    </source>
</evidence>
<evidence type="ECO:0000313" key="7">
    <source>
        <dbReference type="EMBL" id="ROO89124.1"/>
    </source>
</evidence>
<dbReference type="CDD" id="cd07729">
    <property type="entry name" value="AHL_lactonase_MBL-fold"/>
    <property type="match status" value="1"/>
</dbReference>
<proteinExistence type="inferred from homology"/>
<evidence type="ECO:0000256" key="3">
    <source>
        <dbReference type="ARBA" id="ARBA00022723"/>
    </source>
</evidence>